<evidence type="ECO:0000256" key="4">
    <source>
        <dbReference type="ARBA" id="ARBA00023136"/>
    </source>
</evidence>
<keyword evidence="7" id="KW-1185">Reference proteome</keyword>
<dbReference type="Pfam" id="PF04140">
    <property type="entry name" value="ICMT"/>
    <property type="match status" value="1"/>
</dbReference>
<evidence type="ECO:0000313" key="6">
    <source>
        <dbReference type="EMBL" id="QPB43714.1"/>
    </source>
</evidence>
<gene>
    <name evidence="6" type="ORF">IHV77_09075</name>
</gene>
<sequence length="173" mass="19973">MLIINIVFIATLAIRFYSLSISIKNEKALIAKGAIQYGKINSNLLSVVHILFYTSAIIEANYKNVPFDTLSQIGLVILVFAIIMLFYVIYSLNEIWTVKIYILPEHKINRSFLFKYVRHPNYFLNIIPELIGLSLLCQASYTAMLGLPIYLTLLTIRIRQEERAMKHLFNRAI</sequence>
<evidence type="ECO:0000256" key="3">
    <source>
        <dbReference type="ARBA" id="ARBA00022989"/>
    </source>
</evidence>
<name>A0ABX6V0Z5_9PAST</name>
<dbReference type="GO" id="GO:0032259">
    <property type="term" value="P:methylation"/>
    <property type="evidence" value="ECO:0007669"/>
    <property type="project" value="UniProtKB-KW"/>
</dbReference>
<evidence type="ECO:0000256" key="2">
    <source>
        <dbReference type="ARBA" id="ARBA00022692"/>
    </source>
</evidence>
<feature type="transmembrane region" description="Helical" evidence="5">
    <location>
        <begin position="130"/>
        <end position="156"/>
    </location>
</feature>
<evidence type="ECO:0000256" key="5">
    <source>
        <dbReference type="SAM" id="Phobius"/>
    </source>
</evidence>
<keyword evidence="6" id="KW-0489">Methyltransferase</keyword>
<keyword evidence="6" id="KW-0808">Transferase</keyword>
<keyword evidence="4 5" id="KW-0472">Membrane</keyword>
<proteinExistence type="predicted"/>
<organism evidence="6 7">
    <name type="scientific">Rodentibacter haemolyticus</name>
    <dbReference type="NCBI Taxonomy" id="2778911"/>
    <lineage>
        <taxon>Bacteria</taxon>
        <taxon>Pseudomonadati</taxon>
        <taxon>Pseudomonadota</taxon>
        <taxon>Gammaproteobacteria</taxon>
        <taxon>Pasteurellales</taxon>
        <taxon>Pasteurellaceae</taxon>
        <taxon>Rodentibacter</taxon>
    </lineage>
</organism>
<dbReference type="PANTHER" id="PTHR43847">
    <property type="entry name" value="BLL3993 PROTEIN"/>
    <property type="match status" value="1"/>
</dbReference>
<dbReference type="GO" id="GO:0008168">
    <property type="term" value="F:methyltransferase activity"/>
    <property type="evidence" value="ECO:0007669"/>
    <property type="project" value="UniProtKB-KW"/>
</dbReference>
<feature type="transmembrane region" description="Helical" evidence="5">
    <location>
        <begin position="69"/>
        <end position="90"/>
    </location>
</feature>
<keyword evidence="2 5" id="KW-0812">Transmembrane</keyword>
<reference evidence="6 7" key="1">
    <citation type="submission" date="2020-10" db="EMBL/GenBank/DDBJ databases">
        <title>Genome Sequencing of Rodentibacter spp. strain DSM111151.</title>
        <authorList>
            <person name="Benga L."/>
            <person name="Lautwein T."/>
        </authorList>
    </citation>
    <scope>NUCLEOTIDE SEQUENCE [LARGE SCALE GENOMIC DNA]</scope>
    <source>
        <strain evidence="6 7">DSM 111151</strain>
    </source>
</reference>
<dbReference type="InterPro" id="IPR007269">
    <property type="entry name" value="ICMT_MeTrfase"/>
</dbReference>
<dbReference type="Proteomes" id="UP000663069">
    <property type="component" value="Chromosome"/>
</dbReference>
<feature type="transmembrane region" description="Helical" evidence="5">
    <location>
        <begin position="44"/>
        <end position="62"/>
    </location>
</feature>
<evidence type="ECO:0000313" key="7">
    <source>
        <dbReference type="Proteomes" id="UP000663069"/>
    </source>
</evidence>
<comment type="subcellular location">
    <subcellularLocation>
        <location evidence="1">Membrane</location>
        <topology evidence="1">Multi-pass membrane protein</topology>
    </subcellularLocation>
</comment>
<evidence type="ECO:0000256" key="1">
    <source>
        <dbReference type="ARBA" id="ARBA00004141"/>
    </source>
</evidence>
<dbReference type="RefSeq" id="WP_194813269.1">
    <property type="nucleotide sequence ID" value="NZ_CP063056.1"/>
</dbReference>
<dbReference type="EMBL" id="CP063056">
    <property type="protein sequence ID" value="QPB43714.1"/>
    <property type="molecule type" value="Genomic_DNA"/>
</dbReference>
<dbReference type="Gene3D" id="1.20.120.1630">
    <property type="match status" value="1"/>
</dbReference>
<protein>
    <submittedName>
        <fullName evidence="6">Isoprenylcysteine carboxyl methyltransferase family protein</fullName>
    </submittedName>
</protein>
<dbReference type="InterPro" id="IPR052527">
    <property type="entry name" value="Metal_cation-efflux_comp"/>
</dbReference>
<dbReference type="PANTHER" id="PTHR43847:SF1">
    <property type="entry name" value="BLL3993 PROTEIN"/>
    <property type="match status" value="1"/>
</dbReference>
<keyword evidence="3 5" id="KW-1133">Transmembrane helix</keyword>
<accession>A0ABX6V0Z5</accession>